<dbReference type="FunFam" id="2.130.10.10:FF:000218">
    <property type="entry name" value="WD40 repeat-containing protein HOS15"/>
    <property type="match status" value="1"/>
</dbReference>
<dbReference type="PRINTS" id="PR00320">
    <property type="entry name" value="GPROTEINBRPT"/>
</dbReference>
<dbReference type="PANTHER" id="PTHR22846:SF2">
    <property type="entry name" value="F-BOX-LIKE_WD REPEAT-CONTAINING PROTEIN EBI"/>
    <property type="match status" value="1"/>
</dbReference>
<dbReference type="PROSITE" id="PS50896">
    <property type="entry name" value="LISH"/>
    <property type="match status" value="1"/>
</dbReference>
<keyword evidence="2 7" id="KW-0853">WD repeat</keyword>
<organism evidence="8 9">
    <name type="scientific">Nannochloropsis salina CCMP1776</name>
    <dbReference type="NCBI Taxonomy" id="1027361"/>
    <lineage>
        <taxon>Eukaryota</taxon>
        <taxon>Sar</taxon>
        <taxon>Stramenopiles</taxon>
        <taxon>Ochrophyta</taxon>
        <taxon>Eustigmatophyceae</taxon>
        <taxon>Eustigmatales</taxon>
        <taxon>Monodopsidaceae</taxon>
        <taxon>Microchloropsis</taxon>
        <taxon>Microchloropsis salina</taxon>
    </lineage>
</organism>
<keyword evidence="6" id="KW-0539">Nucleus</keyword>
<dbReference type="Gene3D" id="2.130.10.10">
    <property type="entry name" value="YVTN repeat-like/Quinoprotein amine dehydrogenase"/>
    <property type="match status" value="1"/>
</dbReference>
<keyword evidence="9" id="KW-1185">Reference proteome</keyword>
<dbReference type="InterPro" id="IPR001680">
    <property type="entry name" value="WD40_rpt"/>
</dbReference>
<proteinExistence type="predicted"/>
<evidence type="ECO:0000256" key="2">
    <source>
        <dbReference type="ARBA" id="ARBA00022574"/>
    </source>
</evidence>
<dbReference type="InterPro" id="IPR036322">
    <property type="entry name" value="WD40_repeat_dom_sf"/>
</dbReference>
<dbReference type="InterPro" id="IPR015943">
    <property type="entry name" value="WD40/YVTN_repeat-like_dom_sf"/>
</dbReference>
<dbReference type="PANTHER" id="PTHR22846">
    <property type="entry name" value="WD40 REPEAT PROTEIN"/>
    <property type="match status" value="1"/>
</dbReference>
<dbReference type="Gene3D" id="1.20.960.30">
    <property type="match status" value="1"/>
</dbReference>
<dbReference type="SMART" id="SM00320">
    <property type="entry name" value="WD40"/>
    <property type="match status" value="8"/>
</dbReference>
<evidence type="ECO:0000256" key="1">
    <source>
        <dbReference type="ARBA" id="ARBA00004123"/>
    </source>
</evidence>
<evidence type="ECO:0000256" key="3">
    <source>
        <dbReference type="ARBA" id="ARBA00022737"/>
    </source>
</evidence>
<sequence length="485" mass="53509">MSFNTDEVNILVHRYLVESGYSHSAFTFFNEGGLDKTNLRAADVPPGALIAYLQKGLEYVSIEEHINEDGSLKQCEEPFTLITPHICSNLKKTEGRLRKDGRSSASSSAQDLLLVPPPPFPESHVALMKEHTKEVFVLAWNPRYDMLATGSGDCTGLLWRLPGQTVIMSDENGRPIYEEPVVLRHAMKGTEKSKDVTCVEWSRDGEHLLTGCYDGIARVWGRDGKLEHSLANHEGAIFALKWNPSASYVASGSYDQSAVVWDTATAQPLKKWARIHEAPILDLAWRNETSLATGSADKTIKLLDLKQEGSEPLQTFRGHTDEVNTVAWDPTGALLASCSDDTTAKIWQADSPTCVQDLKEHKKEIYTIRWAPTGPGSDNPDKKKLFASASFDNTVKLWDVEVGKSVATLTRHPKAVYAMAFDKTGDYIASGALGGSLYVWSVKDGSIVRSFHGGGDIFEIAWDRRGERLAACYSSGKVAVLDFRK</sequence>
<dbReference type="GO" id="GO:0003714">
    <property type="term" value="F:transcription corepressor activity"/>
    <property type="evidence" value="ECO:0007669"/>
    <property type="project" value="InterPro"/>
</dbReference>
<dbReference type="InterPro" id="IPR006594">
    <property type="entry name" value="LisH"/>
</dbReference>
<dbReference type="GO" id="GO:0000118">
    <property type="term" value="C:histone deacetylase complex"/>
    <property type="evidence" value="ECO:0007669"/>
    <property type="project" value="TreeGrafter"/>
</dbReference>
<protein>
    <recommendedName>
        <fullName evidence="10">LisH domain-containing protein</fullName>
    </recommendedName>
</protein>
<feature type="repeat" description="WD" evidence="7">
    <location>
        <begin position="189"/>
        <end position="220"/>
    </location>
</feature>
<keyword evidence="3" id="KW-0677">Repeat</keyword>
<dbReference type="AlphaFoldDB" id="A0A4D9D780"/>
<dbReference type="PROSITE" id="PS50294">
    <property type="entry name" value="WD_REPEATS_REGION"/>
    <property type="match status" value="5"/>
</dbReference>
<dbReference type="SMART" id="SM00667">
    <property type="entry name" value="LisH"/>
    <property type="match status" value="1"/>
</dbReference>
<dbReference type="CDD" id="cd00200">
    <property type="entry name" value="WD40"/>
    <property type="match status" value="1"/>
</dbReference>
<keyword evidence="4" id="KW-0805">Transcription regulation</keyword>
<feature type="repeat" description="WD" evidence="7">
    <location>
        <begin position="409"/>
        <end position="450"/>
    </location>
</feature>
<evidence type="ECO:0000256" key="4">
    <source>
        <dbReference type="ARBA" id="ARBA00023015"/>
    </source>
</evidence>
<feature type="repeat" description="WD" evidence="7">
    <location>
        <begin position="316"/>
        <end position="357"/>
    </location>
</feature>
<feature type="repeat" description="WD" evidence="7">
    <location>
        <begin position="230"/>
        <end position="271"/>
    </location>
</feature>
<dbReference type="FunFam" id="1.20.960.30:FF:000001">
    <property type="entry name" value="F-box-like/WD repeat-containing protein TBL1XR1"/>
    <property type="match status" value="1"/>
</dbReference>
<feature type="repeat" description="WD" evidence="7">
    <location>
        <begin position="358"/>
        <end position="408"/>
    </location>
</feature>
<evidence type="ECO:0008006" key="10">
    <source>
        <dbReference type="Google" id="ProtNLM"/>
    </source>
</evidence>
<evidence type="ECO:0000256" key="7">
    <source>
        <dbReference type="PROSITE-ProRule" id="PRU00221"/>
    </source>
</evidence>
<name>A0A4D9D780_9STRA</name>
<reference evidence="8 9" key="1">
    <citation type="submission" date="2019-01" db="EMBL/GenBank/DDBJ databases">
        <title>Nuclear Genome Assembly of the Microalgal Biofuel strain Nannochloropsis salina CCMP1776.</title>
        <authorList>
            <person name="Hovde B."/>
        </authorList>
    </citation>
    <scope>NUCLEOTIDE SEQUENCE [LARGE SCALE GENOMIC DNA]</scope>
    <source>
        <strain evidence="8 9">CCMP1776</strain>
    </source>
</reference>
<keyword evidence="5" id="KW-0804">Transcription</keyword>
<evidence type="ECO:0000313" key="9">
    <source>
        <dbReference type="Proteomes" id="UP000355283"/>
    </source>
</evidence>
<dbReference type="Pfam" id="PF00400">
    <property type="entry name" value="WD40"/>
    <property type="match status" value="7"/>
</dbReference>
<dbReference type="Pfam" id="PF08513">
    <property type="entry name" value="LisH"/>
    <property type="match status" value="1"/>
</dbReference>
<dbReference type="InterPro" id="IPR020472">
    <property type="entry name" value="WD40_PAC1"/>
</dbReference>
<dbReference type="OrthoDB" id="1367865at2759"/>
<dbReference type="SUPFAM" id="SSF50978">
    <property type="entry name" value="WD40 repeat-like"/>
    <property type="match status" value="1"/>
</dbReference>
<evidence type="ECO:0000256" key="6">
    <source>
        <dbReference type="ARBA" id="ARBA00023242"/>
    </source>
</evidence>
<dbReference type="GO" id="GO:0006357">
    <property type="term" value="P:regulation of transcription by RNA polymerase II"/>
    <property type="evidence" value="ECO:0007669"/>
    <property type="project" value="TreeGrafter"/>
</dbReference>
<gene>
    <name evidence="8" type="ORF">NSK_003728</name>
</gene>
<comment type="caution">
    <text evidence="8">The sequence shown here is derived from an EMBL/GenBank/DDBJ whole genome shotgun (WGS) entry which is preliminary data.</text>
</comment>
<dbReference type="PROSITE" id="PS50082">
    <property type="entry name" value="WD_REPEATS_2"/>
    <property type="match status" value="6"/>
</dbReference>
<dbReference type="InterPro" id="IPR045183">
    <property type="entry name" value="Ebi-like"/>
</dbReference>
<feature type="repeat" description="WD" evidence="7">
    <location>
        <begin position="128"/>
        <end position="169"/>
    </location>
</feature>
<accession>A0A4D9D780</accession>
<dbReference type="Proteomes" id="UP000355283">
    <property type="component" value="Unassembled WGS sequence"/>
</dbReference>
<evidence type="ECO:0000313" key="8">
    <source>
        <dbReference type="EMBL" id="TFJ85305.1"/>
    </source>
</evidence>
<evidence type="ECO:0000256" key="5">
    <source>
        <dbReference type="ARBA" id="ARBA00023163"/>
    </source>
</evidence>
<dbReference type="EMBL" id="SDOX01000016">
    <property type="protein sequence ID" value="TFJ85305.1"/>
    <property type="molecule type" value="Genomic_DNA"/>
</dbReference>
<comment type="subcellular location">
    <subcellularLocation>
        <location evidence="1">Nucleus</location>
    </subcellularLocation>
</comment>